<feature type="domain" description="RING-type" evidence="13">
    <location>
        <begin position="979"/>
        <end position="1022"/>
    </location>
</feature>
<dbReference type="PROSITE" id="PS00518">
    <property type="entry name" value="ZF_RING_1"/>
    <property type="match status" value="1"/>
</dbReference>
<evidence type="ECO:0000256" key="8">
    <source>
        <dbReference type="ARBA" id="ARBA00022840"/>
    </source>
</evidence>
<dbReference type="InterPro" id="IPR013083">
    <property type="entry name" value="Znf_RING/FYVE/PHD"/>
</dbReference>
<dbReference type="STRING" id="112090.W4FVU6"/>
<evidence type="ECO:0000256" key="11">
    <source>
        <dbReference type="SAM" id="MobiDB-lite"/>
    </source>
</evidence>
<feature type="compositionally biased region" description="Low complexity" evidence="11">
    <location>
        <begin position="290"/>
        <end position="308"/>
    </location>
</feature>
<dbReference type="Pfam" id="PF00271">
    <property type="entry name" value="Helicase_C"/>
    <property type="match status" value="1"/>
</dbReference>
<feature type="compositionally biased region" description="Basic residues" evidence="11">
    <location>
        <begin position="667"/>
        <end position="678"/>
    </location>
</feature>
<keyword evidence="3" id="KW-0547">Nucleotide-binding</keyword>
<evidence type="ECO:0000259" key="14">
    <source>
        <dbReference type="PROSITE" id="PS51192"/>
    </source>
</evidence>
<evidence type="ECO:0000256" key="4">
    <source>
        <dbReference type="ARBA" id="ARBA00022771"/>
    </source>
</evidence>
<dbReference type="InterPro" id="IPR001510">
    <property type="entry name" value="Znf_PARP"/>
</dbReference>
<dbReference type="PROSITE" id="PS51194">
    <property type="entry name" value="HELICASE_CTER"/>
    <property type="match status" value="1"/>
</dbReference>
<dbReference type="InterPro" id="IPR000330">
    <property type="entry name" value="SNF2_N"/>
</dbReference>
<keyword evidence="4 10" id="KW-0863">Zinc-finger</keyword>
<dbReference type="PROSITE" id="PS50089">
    <property type="entry name" value="ZF_RING_2"/>
    <property type="match status" value="1"/>
</dbReference>
<dbReference type="GO" id="GO:0006289">
    <property type="term" value="P:nucleotide-excision repair"/>
    <property type="evidence" value="ECO:0007669"/>
    <property type="project" value="TreeGrafter"/>
</dbReference>
<keyword evidence="2" id="KW-0479">Metal-binding</keyword>
<feature type="compositionally biased region" description="Basic and acidic residues" evidence="11">
    <location>
        <begin position="691"/>
        <end position="700"/>
    </location>
</feature>
<evidence type="ECO:0000256" key="9">
    <source>
        <dbReference type="ARBA" id="ARBA00023242"/>
    </source>
</evidence>
<dbReference type="AlphaFoldDB" id="W4FVU6"/>
<dbReference type="SMART" id="SM00184">
    <property type="entry name" value="RING"/>
    <property type="match status" value="1"/>
</dbReference>
<evidence type="ECO:0000259" key="15">
    <source>
        <dbReference type="PROSITE" id="PS51194"/>
    </source>
</evidence>
<evidence type="ECO:0000256" key="5">
    <source>
        <dbReference type="ARBA" id="ARBA00022801"/>
    </source>
</evidence>
<keyword evidence="9" id="KW-0539">Nucleus</keyword>
<dbReference type="InterPro" id="IPR027417">
    <property type="entry name" value="P-loop_NTPase"/>
</dbReference>
<keyword evidence="6" id="KW-0347">Helicase</keyword>
<dbReference type="Gene3D" id="3.40.50.10810">
    <property type="entry name" value="Tandem AAA-ATPase domain"/>
    <property type="match status" value="2"/>
</dbReference>
<dbReference type="Gene3D" id="3.40.50.300">
    <property type="entry name" value="P-loop containing nucleotide triphosphate hydrolases"/>
    <property type="match status" value="1"/>
</dbReference>
<feature type="domain" description="PARP-type" evidence="12">
    <location>
        <begin position="398"/>
        <end position="477"/>
    </location>
</feature>
<evidence type="ECO:0000259" key="12">
    <source>
        <dbReference type="PROSITE" id="PS50064"/>
    </source>
</evidence>
<dbReference type="PANTHER" id="PTHR45626:SF12">
    <property type="entry name" value="DNA REPAIR PROTEIN RAD16"/>
    <property type="match status" value="1"/>
</dbReference>
<reference evidence="16" key="1">
    <citation type="submission" date="2013-12" db="EMBL/GenBank/DDBJ databases">
        <title>The Genome Sequence of Aphanomyces astaci APO3.</title>
        <authorList>
            <consortium name="The Broad Institute Genomics Platform"/>
            <person name="Russ C."/>
            <person name="Tyler B."/>
            <person name="van West P."/>
            <person name="Dieguez-Uribeondo J."/>
            <person name="Young S.K."/>
            <person name="Zeng Q."/>
            <person name="Gargeya S."/>
            <person name="Fitzgerald M."/>
            <person name="Abouelleil A."/>
            <person name="Alvarado L."/>
            <person name="Chapman S.B."/>
            <person name="Gainer-Dewar J."/>
            <person name="Goldberg J."/>
            <person name="Griggs A."/>
            <person name="Gujja S."/>
            <person name="Hansen M."/>
            <person name="Howarth C."/>
            <person name="Imamovic A."/>
            <person name="Ireland A."/>
            <person name="Larimer J."/>
            <person name="McCowan C."/>
            <person name="Murphy C."/>
            <person name="Pearson M."/>
            <person name="Poon T.W."/>
            <person name="Priest M."/>
            <person name="Roberts A."/>
            <person name="Saif S."/>
            <person name="Shea T."/>
            <person name="Sykes S."/>
            <person name="Wortman J."/>
            <person name="Nusbaum C."/>
            <person name="Birren B."/>
        </authorList>
    </citation>
    <scope>NUCLEOTIDE SEQUENCE [LARGE SCALE GENOMIC DNA]</scope>
    <source>
        <strain evidence="16">APO3</strain>
    </source>
</reference>
<dbReference type="GO" id="GO:0016787">
    <property type="term" value="F:hydrolase activity"/>
    <property type="evidence" value="ECO:0007669"/>
    <property type="project" value="UniProtKB-KW"/>
</dbReference>
<sequence length="1244" mass="137594">MVPAPQRRSSRLAPPPDQGASSEPPPSRKRKPTTADTSTLATTTAPKKQRANEPVSVLETHTTASIVKSTRKGMPAPTRRSARTAIHDDEDCIVRETDDDDGDIKSDTDIVSASGDDNDAPSSSTAPAVRRRASRVKKEAEEQVAPVPLTRRNQPKRGVGGGALPVEPKVEHTFEKTKQPRPRPSKHQVIDDNDSSDFVKDDVKTLRPPPFQASTSSSIPRLTADGGDIMSDDNRPEAAKLGKQGRAKRVVRAIPVRQAPTTLKPLSKNAQGKRKAAAVGARRPSKQLQDSSDGGDSSEFVASSSSDEGSGDDDDVADWASTLKSKAARGKDLVDGSSSSSYDDNAPIKSIKRPKTGRSPKKPAAAAALTEHAQGNDGGDGRDGGVVRRAEPIEYPYYEVAYAPTGRARCKTCEKTLVRGELVVSIRLRHSRFGIMAYHKHIECTLLNNDVAKPLHGFDALDRDDVDRVQAYMVTNSKLGVEDERVALGDEAFIKRDILPAGTPSPHLTASLLPYQQEGLAWMKAQEASKYRGGILADEMGMGKTIQAIATMLENVKIKQFEGMVMGGGTLIICPVIACMQWKSEIERFVEANHLSILLYHGPKRTNLTAELASYDVVLTTYSILENEGRKLMEAEKVACAYCHKLFVPEKLVPHNKYFCGPDSRKTSKQMKQQKGKPTKAAVAARAKAKTLSDQDSSSKEEEEEHDAPIKPPPRKSNRRAKKGRSPLHEVEWTRIILDEAHYIKDKKCSTARSVFRLKSQYKWCLSGTPLQNRIGELFSLVRFLQVDPQAYYECAECDCKQLDFSIFHGHCKHCDHTAMQHYSFFNKKIVTPIQGFGYVAEGKLAMLRLQNDLLRHVLLRRTKESRADDISLPPKLVRVRRDALDEREKDFYESIYTQSKAQFNTYVSAGTLLNNYAHIFDLLIRLRQAVDHPYLVIYSKSNPALQVPTPDVPARDDLALIGPPPSSSADDPDDGRTCGFCHEPPEQAVKSACHHLFCHSCVEEYVESLLMGAQATCPTCNEPLTVDMAATGTAADSDDDETHHVDQFKARQIGKGSLLRRLPHLGDFQSSTKIEALMEELHLMQHHDPSAKAIVFSQFVNMLDLIEHRLRLAGLKCVKLSGGIPMAQRDRLLTEFRDDPTLTVFLISLKAGGVALNLTVASHIFLMDPWWNPAAEHQAIDRTHRLGQFKPIRATRFVIANTIEERILKLQEKKQLVFEGTVGSSTAALARLTIEDLRFLFSG</sequence>
<accession>W4FVU6</accession>
<dbReference type="InterPro" id="IPR050628">
    <property type="entry name" value="SNF2_RAD54_helicase_TF"/>
</dbReference>
<feature type="region of interest" description="Disordered" evidence="11">
    <location>
        <begin position="663"/>
        <end position="726"/>
    </location>
</feature>
<feature type="compositionally biased region" description="Basic residues" evidence="11">
    <location>
        <begin position="350"/>
        <end position="361"/>
    </location>
</feature>
<dbReference type="PANTHER" id="PTHR45626">
    <property type="entry name" value="TRANSCRIPTION TERMINATION FACTOR 2-RELATED"/>
    <property type="match status" value="1"/>
</dbReference>
<feature type="compositionally biased region" description="Basic and acidic residues" evidence="11">
    <location>
        <begin position="168"/>
        <end position="178"/>
    </location>
</feature>
<dbReference type="Pfam" id="PF00097">
    <property type="entry name" value="zf-C3HC4"/>
    <property type="match status" value="1"/>
</dbReference>
<feature type="compositionally biased region" description="Polar residues" evidence="11">
    <location>
        <begin position="59"/>
        <end position="68"/>
    </location>
</feature>
<keyword evidence="8" id="KW-0067">ATP-binding</keyword>
<keyword evidence="7" id="KW-0862">Zinc</keyword>
<dbReference type="GO" id="GO:0008094">
    <property type="term" value="F:ATP-dependent activity, acting on DNA"/>
    <property type="evidence" value="ECO:0007669"/>
    <property type="project" value="TreeGrafter"/>
</dbReference>
<dbReference type="SUPFAM" id="SSF57716">
    <property type="entry name" value="Glucocorticoid receptor-like (DNA-binding domain)"/>
    <property type="match status" value="1"/>
</dbReference>
<dbReference type="PROSITE" id="PS51192">
    <property type="entry name" value="HELICASE_ATP_BIND_1"/>
    <property type="match status" value="1"/>
</dbReference>
<dbReference type="InterPro" id="IPR049730">
    <property type="entry name" value="SNF2/RAD54-like_C"/>
</dbReference>
<dbReference type="InterPro" id="IPR038718">
    <property type="entry name" value="SNF2-like_sf"/>
</dbReference>
<feature type="compositionally biased region" description="Low complexity" evidence="11">
    <location>
        <begin position="34"/>
        <end position="45"/>
    </location>
</feature>
<protein>
    <recommendedName>
        <fullName evidence="17">DNA repair protein RAD16</fullName>
    </recommendedName>
</protein>
<dbReference type="InterPro" id="IPR036957">
    <property type="entry name" value="Znf_PARP_sf"/>
</dbReference>
<dbReference type="SMART" id="SM01336">
    <property type="entry name" value="zf-PARP"/>
    <property type="match status" value="1"/>
</dbReference>
<dbReference type="CDD" id="cd18793">
    <property type="entry name" value="SF2_C_SNF"/>
    <property type="match status" value="1"/>
</dbReference>
<dbReference type="InterPro" id="IPR001650">
    <property type="entry name" value="Helicase_C-like"/>
</dbReference>
<feature type="compositionally biased region" description="Basic residues" evidence="11">
    <location>
        <begin position="713"/>
        <end position="726"/>
    </location>
</feature>
<evidence type="ECO:0000313" key="16">
    <source>
        <dbReference type="EMBL" id="ETV71645.1"/>
    </source>
</evidence>
<feature type="domain" description="Helicase C-terminal" evidence="15">
    <location>
        <begin position="1074"/>
        <end position="1239"/>
    </location>
</feature>
<proteinExistence type="predicted"/>
<dbReference type="GO" id="GO:0005524">
    <property type="term" value="F:ATP binding"/>
    <property type="evidence" value="ECO:0007669"/>
    <property type="project" value="UniProtKB-KW"/>
</dbReference>
<dbReference type="SUPFAM" id="SSF57850">
    <property type="entry name" value="RING/U-box"/>
    <property type="match status" value="1"/>
</dbReference>
<evidence type="ECO:0000256" key="7">
    <source>
        <dbReference type="ARBA" id="ARBA00022833"/>
    </source>
</evidence>
<evidence type="ECO:0008006" key="17">
    <source>
        <dbReference type="Google" id="ProtNLM"/>
    </source>
</evidence>
<dbReference type="Gene3D" id="3.30.40.10">
    <property type="entry name" value="Zinc/RING finger domain, C3HC4 (zinc finger)"/>
    <property type="match status" value="1"/>
</dbReference>
<dbReference type="InterPro" id="IPR001841">
    <property type="entry name" value="Znf_RING"/>
</dbReference>
<dbReference type="InterPro" id="IPR017907">
    <property type="entry name" value="Znf_RING_CS"/>
</dbReference>
<dbReference type="Pfam" id="PF00176">
    <property type="entry name" value="SNF2-rel_dom"/>
    <property type="match status" value="2"/>
</dbReference>
<dbReference type="OrthoDB" id="448448at2759"/>
<dbReference type="GeneID" id="20815095"/>
<name>W4FVU6_APHAT</name>
<dbReference type="GO" id="GO:0008270">
    <property type="term" value="F:zinc ion binding"/>
    <property type="evidence" value="ECO:0007669"/>
    <property type="project" value="UniProtKB-KW"/>
</dbReference>
<dbReference type="InterPro" id="IPR018957">
    <property type="entry name" value="Znf_C3HC4_RING-type"/>
</dbReference>
<dbReference type="GO" id="GO:0005634">
    <property type="term" value="C:nucleus"/>
    <property type="evidence" value="ECO:0007669"/>
    <property type="project" value="UniProtKB-SubCell"/>
</dbReference>
<dbReference type="CDD" id="cd18008">
    <property type="entry name" value="DEXDc_SHPRH-like"/>
    <property type="match status" value="1"/>
</dbReference>
<evidence type="ECO:0000259" key="13">
    <source>
        <dbReference type="PROSITE" id="PS50089"/>
    </source>
</evidence>
<dbReference type="VEuPathDB" id="FungiDB:H257_13099"/>
<gene>
    <name evidence="16" type="ORF">H257_13099</name>
</gene>
<dbReference type="SMART" id="SM00490">
    <property type="entry name" value="HELICc"/>
    <property type="match status" value="1"/>
</dbReference>
<evidence type="ECO:0000256" key="2">
    <source>
        <dbReference type="ARBA" id="ARBA00022723"/>
    </source>
</evidence>
<evidence type="ECO:0000256" key="1">
    <source>
        <dbReference type="ARBA" id="ARBA00004123"/>
    </source>
</evidence>
<comment type="subcellular location">
    <subcellularLocation>
        <location evidence="1">Nucleus</location>
    </subcellularLocation>
</comment>
<dbReference type="RefSeq" id="XP_009838836.1">
    <property type="nucleotide sequence ID" value="XM_009840534.1"/>
</dbReference>
<dbReference type="SUPFAM" id="SSF52540">
    <property type="entry name" value="P-loop containing nucleoside triphosphate hydrolases"/>
    <property type="match status" value="2"/>
</dbReference>
<dbReference type="GO" id="GO:0003677">
    <property type="term" value="F:DNA binding"/>
    <property type="evidence" value="ECO:0007669"/>
    <property type="project" value="InterPro"/>
</dbReference>
<evidence type="ECO:0000256" key="3">
    <source>
        <dbReference type="ARBA" id="ARBA00022741"/>
    </source>
</evidence>
<dbReference type="Gene3D" id="3.30.1740.10">
    <property type="entry name" value="Zinc finger, PARP-type"/>
    <property type="match status" value="1"/>
</dbReference>
<dbReference type="EMBL" id="KI913158">
    <property type="protein sequence ID" value="ETV71645.1"/>
    <property type="molecule type" value="Genomic_DNA"/>
</dbReference>
<dbReference type="PROSITE" id="PS50064">
    <property type="entry name" value="ZF_PARP_2"/>
    <property type="match status" value="1"/>
</dbReference>
<organism evidence="16">
    <name type="scientific">Aphanomyces astaci</name>
    <name type="common">Crayfish plague agent</name>
    <dbReference type="NCBI Taxonomy" id="112090"/>
    <lineage>
        <taxon>Eukaryota</taxon>
        <taxon>Sar</taxon>
        <taxon>Stramenopiles</taxon>
        <taxon>Oomycota</taxon>
        <taxon>Saprolegniomycetes</taxon>
        <taxon>Saprolegniales</taxon>
        <taxon>Verrucalvaceae</taxon>
        <taxon>Aphanomyces</taxon>
    </lineage>
</organism>
<evidence type="ECO:0000256" key="6">
    <source>
        <dbReference type="ARBA" id="ARBA00022806"/>
    </source>
</evidence>
<dbReference type="GO" id="GO:0004386">
    <property type="term" value="F:helicase activity"/>
    <property type="evidence" value="ECO:0007669"/>
    <property type="project" value="UniProtKB-KW"/>
</dbReference>
<feature type="region of interest" description="Disordered" evidence="11">
    <location>
        <begin position="1"/>
        <end position="386"/>
    </location>
</feature>
<dbReference type="InterPro" id="IPR014001">
    <property type="entry name" value="Helicase_ATP-bd"/>
</dbReference>
<evidence type="ECO:0000256" key="10">
    <source>
        <dbReference type="PROSITE-ProRule" id="PRU00175"/>
    </source>
</evidence>
<dbReference type="SMART" id="SM00487">
    <property type="entry name" value="DEXDc"/>
    <property type="match status" value="1"/>
</dbReference>
<feature type="domain" description="Helicase ATP-binding" evidence="14">
    <location>
        <begin position="525"/>
        <end position="788"/>
    </location>
</feature>
<keyword evidence="5" id="KW-0378">Hydrolase</keyword>